<reference evidence="1" key="2">
    <citation type="submission" date="2025-08" db="UniProtKB">
        <authorList>
            <consortium name="Ensembl"/>
        </authorList>
    </citation>
    <scope>IDENTIFICATION</scope>
</reference>
<sequence>MYLIRLFHDNMTGLVLLNRESSEPFSISNGVKKGCVLAPVLFNLFFTYVLNHASVTLNLKYRLDGLLFDLRRLNVRSKTFELVLETLYANDCALMTHMESDLQLIVYSFAEASLFGLTITLGKTDILFQPASGSSAAPSFITIEGIKLKTLDVNDKEIRIDKASQSLGSLRSRVLNSRKLKVYKAIVHSSLLYGCETWTVYRKHLQLLEYFHIHSLRSILGIRWQDRVTNLEIVDRAETTSIEAMIPKAQLRWTAHVIRMEDS</sequence>
<accession>W5M6N8</accession>
<dbReference type="eggNOG" id="KOG1075">
    <property type="taxonomic scope" value="Eukaryota"/>
</dbReference>
<dbReference type="Proteomes" id="UP000018468">
    <property type="component" value="Linkage group LG4"/>
</dbReference>
<reference evidence="2" key="1">
    <citation type="submission" date="2011-12" db="EMBL/GenBank/DDBJ databases">
        <title>The Draft Genome of Lepisosteus oculatus.</title>
        <authorList>
            <consortium name="The Broad Institute Genome Assembly &amp; Analysis Group"/>
            <consortium name="Computational R&amp;D Group"/>
            <consortium name="and Sequencing Platform"/>
            <person name="Di Palma F."/>
            <person name="Alfoldi J."/>
            <person name="Johnson J."/>
            <person name="Berlin A."/>
            <person name="Gnerre S."/>
            <person name="Jaffe D."/>
            <person name="MacCallum I."/>
            <person name="Young S."/>
            <person name="Walker B.J."/>
            <person name="Lander E.S."/>
            <person name="Lindblad-Toh K."/>
        </authorList>
    </citation>
    <scope>NUCLEOTIDE SEQUENCE [LARGE SCALE GENOMIC DNA]</scope>
</reference>
<proteinExistence type="predicted"/>
<evidence type="ECO:0008006" key="3">
    <source>
        <dbReference type="Google" id="ProtNLM"/>
    </source>
</evidence>
<dbReference type="STRING" id="7918.ENSLOCP00000004046"/>
<organism evidence="1 2">
    <name type="scientific">Lepisosteus oculatus</name>
    <name type="common">Spotted gar</name>
    <dbReference type="NCBI Taxonomy" id="7918"/>
    <lineage>
        <taxon>Eukaryota</taxon>
        <taxon>Metazoa</taxon>
        <taxon>Chordata</taxon>
        <taxon>Craniata</taxon>
        <taxon>Vertebrata</taxon>
        <taxon>Euteleostomi</taxon>
        <taxon>Actinopterygii</taxon>
        <taxon>Neopterygii</taxon>
        <taxon>Holostei</taxon>
        <taxon>Semionotiformes</taxon>
        <taxon>Lepisosteidae</taxon>
        <taxon>Lepisosteus</taxon>
    </lineage>
</organism>
<dbReference type="EMBL" id="AHAT01020619">
    <property type="status" value="NOT_ANNOTATED_CDS"/>
    <property type="molecule type" value="Genomic_DNA"/>
</dbReference>
<dbReference type="GeneTree" id="ENSGT01050000245928"/>
<dbReference type="PANTHER" id="PTHR47027:SF30">
    <property type="entry name" value="THAP-TYPE DOMAIN-CONTAINING PROTEIN"/>
    <property type="match status" value="1"/>
</dbReference>
<protein>
    <recommendedName>
        <fullName evidence="3">Reverse transcriptase domain-containing protein</fullName>
    </recommendedName>
</protein>
<evidence type="ECO:0000313" key="2">
    <source>
        <dbReference type="Proteomes" id="UP000018468"/>
    </source>
</evidence>
<keyword evidence="2" id="KW-1185">Reference proteome</keyword>
<dbReference type="HOGENOM" id="CLU_000680_32_6_1"/>
<dbReference type="OMA" id="CALMTHM"/>
<reference evidence="1" key="3">
    <citation type="submission" date="2025-09" db="UniProtKB">
        <authorList>
            <consortium name="Ensembl"/>
        </authorList>
    </citation>
    <scope>IDENTIFICATION</scope>
</reference>
<name>W5M6N8_LEPOC</name>
<dbReference type="PANTHER" id="PTHR47027">
    <property type="entry name" value="REVERSE TRANSCRIPTASE DOMAIN-CONTAINING PROTEIN"/>
    <property type="match status" value="1"/>
</dbReference>
<evidence type="ECO:0000313" key="1">
    <source>
        <dbReference type="Ensembl" id="ENSLOCP00000004046.1"/>
    </source>
</evidence>
<dbReference type="AlphaFoldDB" id="W5M6N8"/>
<dbReference type="Ensembl" id="ENSLOCT00000004054.1">
    <property type="protein sequence ID" value="ENSLOCP00000004046.1"/>
    <property type="gene ID" value="ENSLOCG00000003421.1"/>
</dbReference>
<dbReference type="InParanoid" id="W5M6N8"/>